<sequence length="202" mass="22405">MWTRSYFTPRRAPFPAYIPGSALISGRAARSRRDAKIWTRSYFLPRRAPFPACIPGRATQNLGAQLVLAATPPNMLRTHSWPSMLMRRYFSPRHAPSFLAARPQTSTRGYSSPRTGSHSLHAFLTASARFRHAAIYSSTPSPQQFLAAPAKISPRGYSCPPMHTHSPHAFLAARPKNPGAQLFLPADSRFPAHISGRATTKR</sequence>
<dbReference type="Proteomes" id="UP001221757">
    <property type="component" value="Unassembled WGS sequence"/>
</dbReference>
<dbReference type="AlphaFoldDB" id="A0AAD7DHN5"/>
<comment type="caution">
    <text evidence="1">The sequence shown here is derived from an EMBL/GenBank/DDBJ whole genome shotgun (WGS) entry which is preliminary data.</text>
</comment>
<organism evidence="1 2">
    <name type="scientific">Mycena rosella</name>
    <name type="common">Pink bonnet</name>
    <name type="synonym">Agaricus rosellus</name>
    <dbReference type="NCBI Taxonomy" id="1033263"/>
    <lineage>
        <taxon>Eukaryota</taxon>
        <taxon>Fungi</taxon>
        <taxon>Dikarya</taxon>
        <taxon>Basidiomycota</taxon>
        <taxon>Agaricomycotina</taxon>
        <taxon>Agaricomycetes</taxon>
        <taxon>Agaricomycetidae</taxon>
        <taxon>Agaricales</taxon>
        <taxon>Marasmiineae</taxon>
        <taxon>Mycenaceae</taxon>
        <taxon>Mycena</taxon>
    </lineage>
</organism>
<evidence type="ECO:0000313" key="2">
    <source>
        <dbReference type="Proteomes" id="UP001221757"/>
    </source>
</evidence>
<keyword evidence="2" id="KW-1185">Reference proteome</keyword>
<evidence type="ECO:0000313" key="1">
    <source>
        <dbReference type="EMBL" id="KAJ7691981.1"/>
    </source>
</evidence>
<dbReference type="EMBL" id="JARKIE010000055">
    <property type="protein sequence ID" value="KAJ7691981.1"/>
    <property type="molecule type" value="Genomic_DNA"/>
</dbReference>
<reference evidence="1" key="1">
    <citation type="submission" date="2023-03" db="EMBL/GenBank/DDBJ databases">
        <title>Massive genome expansion in bonnet fungi (Mycena s.s.) driven by repeated elements and novel gene families across ecological guilds.</title>
        <authorList>
            <consortium name="Lawrence Berkeley National Laboratory"/>
            <person name="Harder C.B."/>
            <person name="Miyauchi S."/>
            <person name="Viragh M."/>
            <person name="Kuo A."/>
            <person name="Thoen E."/>
            <person name="Andreopoulos B."/>
            <person name="Lu D."/>
            <person name="Skrede I."/>
            <person name="Drula E."/>
            <person name="Henrissat B."/>
            <person name="Morin E."/>
            <person name="Kohler A."/>
            <person name="Barry K."/>
            <person name="LaButti K."/>
            <person name="Morin E."/>
            <person name="Salamov A."/>
            <person name="Lipzen A."/>
            <person name="Mereny Z."/>
            <person name="Hegedus B."/>
            <person name="Baldrian P."/>
            <person name="Stursova M."/>
            <person name="Weitz H."/>
            <person name="Taylor A."/>
            <person name="Grigoriev I.V."/>
            <person name="Nagy L.G."/>
            <person name="Martin F."/>
            <person name="Kauserud H."/>
        </authorList>
    </citation>
    <scope>NUCLEOTIDE SEQUENCE</scope>
    <source>
        <strain evidence="1">CBHHK067</strain>
    </source>
</reference>
<gene>
    <name evidence="1" type="ORF">B0H17DRAFT_1062366</name>
</gene>
<proteinExistence type="predicted"/>
<accession>A0AAD7DHN5</accession>
<protein>
    <submittedName>
        <fullName evidence="1">Uncharacterized protein</fullName>
    </submittedName>
</protein>
<name>A0AAD7DHN5_MYCRO</name>